<dbReference type="AlphaFoldDB" id="A0A0R1HQS0"/>
<dbReference type="Gene3D" id="1.20.1500.10">
    <property type="entry name" value="YheA/YmcA-like"/>
    <property type="match status" value="1"/>
</dbReference>
<dbReference type="EMBL" id="AZCX01000001">
    <property type="protein sequence ID" value="KRK49198.1"/>
    <property type="molecule type" value="Genomic_DNA"/>
</dbReference>
<gene>
    <name evidence="2" type="ORF">FC96_GL000119</name>
</gene>
<evidence type="ECO:0000313" key="3">
    <source>
        <dbReference type="Proteomes" id="UP000050911"/>
    </source>
</evidence>
<organism evidence="2 3">
    <name type="scientific">Secundilactobacillus kimchicus JCM 15530</name>
    <dbReference type="NCBI Taxonomy" id="1302272"/>
    <lineage>
        <taxon>Bacteria</taxon>
        <taxon>Bacillati</taxon>
        <taxon>Bacillota</taxon>
        <taxon>Bacilli</taxon>
        <taxon>Lactobacillales</taxon>
        <taxon>Lactobacillaceae</taxon>
        <taxon>Secundilactobacillus</taxon>
    </lineage>
</organism>
<protein>
    <recommendedName>
        <fullName evidence="1">UPF0342 protein FC96_GL000119</fullName>
    </recommendedName>
</protein>
<evidence type="ECO:0000313" key="2">
    <source>
        <dbReference type="EMBL" id="KRK49198.1"/>
    </source>
</evidence>
<dbReference type="STRING" id="1302272.FC96_GL000119"/>
<comment type="caution">
    <text evidence="2">The sequence shown here is derived from an EMBL/GenBank/DDBJ whole genome shotgun (WGS) entry which is preliminary data.</text>
</comment>
<accession>A0A0R1HQS0</accession>
<sequence length="113" mass="12749">MADIMNTAAQLREDLEQSDEFVALKTAYANMQADAAVFQTFKDFQGLQIKLQEAQVKGQQPSEDDMQQAQDLAQKVSQSDLVRQLMDNEKAVNELLNKINGEITKPIQSLYQL</sequence>
<dbReference type="InterPro" id="IPR010368">
    <property type="entry name" value="Com_YlbF"/>
</dbReference>
<dbReference type="Pfam" id="PF06133">
    <property type="entry name" value="Com_YlbF"/>
    <property type="match status" value="1"/>
</dbReference>
<dbReference type="SUPFAM" id="SSF158622">
    <property type="entry name" value="YheA/YmcA-like"/>
    <property type="match status" value="1"/>
</dbReference>
<reference evidence="2 3" key="1">
    <citation type="journal article" date="2015" name="Genome Announc.">
        <title>Expanding the biotechnology potential of lactobacilli through comparative genomics of 213 strains and associated genera.</title>
        <authorList>
            <person name="Sun Z."/>
            <person name="Harris H.M."/>
            <person name="McCann A."/>
            <person name="Guo C."/>
            <person name="Argimon S."/>
            <person name="Zhang W."/>
            <person name="Yang X."/>
            <person name="Jeffery I.B."/>
            <person name="Cooney J.C."/>
            <person name="Kagawa T.F."/>
            <person name="Liu W."/>
            <person name="Song Y."/>
            <person name="Salvetti E."/>
            <person name="Wrobel A."/>
            <person name="Rasinkangas P."/>
            <person name="Parkhill J."/>
            <person name="Rea M.C."/>
            <person name="O'Sullivan O."/>
            <person name="Ritari J."/>
            <person name="Douillard F.P."/>
            <person name="Paul Ross R."/>
            <person name="Yang R."/>
            <person name="Briner A.E."/>
            <person name="Felis G.E."/>
            <person name="de Vos W.M."/>
            <person name="Barrangou R."/>
            <person name="Klaenhammer T.R."/>
            <person name="Caufield P.W."/>
            <person name="Cui Y."/>
            <person name="Zhang H."/>
            <person name="O'Toole P.W."/>
        </authorList>
    </citation>
    <scope>NUCLEOTIDE SEQUENCE [LARGE SCALE GENOMIC DNA]</scope>
    <source>
        <strain evidence="2 3">JCM 15530</strain>
    </source>
</reference>
<keyword evidence="3" id="KW-1185">Reference proteome</keyword>
<dbReference type="HAMAP" id="MF_01526">
    <property type="entry name" value="UPF0342"/>
    <property type="match status" value="1"/>
</dbReference>
<comment type="similarity">
    <text evidence="1">Belongs to the UPF0342 family.</text>
</comment>
<proteinExistence type="inferred from homology"/>
<name>A0A0R1HQS0_9LACO</name>
<dbReference type="RefSeq" id="WP_054660412.1">
    <property type="nucleotide sequence ID" value="NZ_AZCX01000001.1"/>
</dbReference>
<dbReference type="PATRIC" id="fig|1302272.5.peg.116"/>
<dbReference type="Proteomes" id="UP000050911">
    <property type="component" value="Unassembled WGS sequence"/>
</dbReference>
<dbReference type="OrthoDB" id="9811402at2"/>
<evidence type="ECO:0000256" key="1">
    <source>
        <dbReference type="HAMAP-Rule" id="MF_01526"/>
    </source>
</evidence>
<dbReference type="InterPro" id="IPR023378">
    <property type="entry name" value="YheA/YmcA-like_dom_sf"/>
</dbReference>